<dbReference type="CDD" id="cd06267">
    <property type="entry name" value="PBP1_LacI_sugar_binding-like"/>
    <property type="match status" value="1"/>
</dbReference>
<accession>A0ABT8GGJ6</accession>
<protein>
    <submittedName>
        <fullName evidence="5">LacI family DNA-binding transcriptional regulator</fullName>
    </submittedName>
</protein>
<dbReference type="PANTHER" id="PTHR30146">
    <property type="entry name" value="LACI-RELATED TRANSCRIPTIONAL REPRESSOR"/>
    <property type="match status" value="1"/>
</dbReference>
<evidence type="ECO:0000313" key="6">
    <source>
        <dbReference type="Proteomes" id="UP001172708"/>
    </source>
</evidence>
<keyword evidence="2 5" id="KW-0238">DNA-binding</keyword>
<dbReference type="InterPro" id="IPR010982">
    <property type="entry name" value="Lambda_DNA-bd_dom_sf"/>
</dbReference>
<dbReference type="RefSeq" id="WP_301141984.1">
    <property type="nucleotide sequence ID" value="NZ_JAUHQA010000001.1"/>
</dbReference>
<keyword evidence="3" id="KW-0804">Transcription</keyword>
<reference evidence="5" key="1">
    <citation type="submission" date="2023-06" db="EMBL/GenBank/DDBJ databases">
        <title>Egi l300058.</title>
        <authorList>
            <person name="Gao L."/>
            <person name="Fang B.-Z."/>
            <person name="Li W.-J."/>
        </authorList>
    </citation>
    <scope>NUCLEOTIDE SEQUENCE</scope>
    <source>
        <strain evidence="5">EGI L300058</strain>
    </source>
</reference>
<dbReference type="Pfam" id="PF13377">
    <property type="entry name" value="Peripla_BP_3"/>
    <property type="match status" value="1"/>
</dbReference>
<name>A0ABT8GGJ6_9MICO</name>
<comment type="caution">
    <text evidence="5">The sequence shown here is derived from an EMBL/GenBank/DDBJ whole genome shotgun (WGS) entry which is preliminary data.</text>
</comment>
<organism evidence="5 6">
    <name type="scientific">Demequina muriae</name>
    <dbReference type="NCBI Taxonomy" id="3051664"/>
    <lineage>
        <taxon>Bacteria</taxon>
        <taxon>Bacillati</taxon>
        <taxon>Actinomycetota</taxon>
        <taxon>Actinomycetes</taxon>
        <taxon>Micrococcales</taxon>
        <taxon>Demequinaceae</taxon>
        <taxon>Demequina</taxon>
    </lineage>
</organism>
<dbReference type="PROSITE" id="PS50932">
    <property type="entry name" value="HTH_LACI_2"/>
    <property type="match status" value="1"/>
</dbReference>
<evidence type="ECO:0000256" key="3">
    <source>
        <dbReference type="ARBA" id="ARBA00023163"/>
    </source>
</evidence>
<feature type="domain" description="HTH lacI-type" evidence="4">
    <location>
        <begin position="7"/>
        <end position="63"/>
    </location>
</feature>
<evidence type="ECO:0000256" key="1">
    <source>
        <dbReference type="ARBA" id="ARBA00023015"/>
    </source>
</evidence>
<keyword evidence="6" id="KW-1185">Reference proteome</keyword>
<keyword evidence="1" id="KW-0805">Transcription regulation</keyword>
<dbReference type="EMBL" id="JAUHQA010000001">
    <property type="protein sequence ID" value="MDN4480560.1"/>
    <property type="molecule type" value="Genomic_DNA"/>
</dbReference>
<evidence type="ECO:0000313" key="5">
    <source>
        <dbReference type="EMBL" id="MDN4480560.1"/>
    </source>
</evidence>
<dbReference type="InterPro" id="IPR000843">
    <property type="entry name" value="HTH_LacI"/>
</dbReference>
<proteinExistence type="predicted"/>
<evidence type="ECO:0000256" key="2">
    <source>
        <dbReference type="ARBA" id="ARBA00023125"/>
    </source>
</evidence>
<dbReference type="SMART" id="SM00354">
    <property type="entry name" value="HTH_LACI"/>
    <property type="match status" value="1"/>
</dbReference>
<dbReference type="Gene3D" id="3.40.50.2300">
    <property type="match status" value="2"/>
</dbReference>
<dbReference type="InterPro" id="IPR046335">
    <property type="entry name" value="LacI/GalR-like_sensor"/>
</dbReference>
<dbReference type="GO" id="GO:0003677">
    <property type="term" value="F:DNA binding"/>
    <property type="evidence" value="ECO:0007669"/>
    <property type="project" value="UniProtKB-KW"/>
</dbReference>
<gene>
    <name evidence="5" type="ORF">QQX02_06455</name>
</gene>
<evidence type="ECO:0000259" key="4">
    <source>
        <dbReference type="PROSITE" id="PS50932"/>
    </source>
</evidence>
<dbReference type="SUPFAM" id="SSF53822">
    <property type="entry name" value="Periplasmic binding protein-like I"/>
    <property type="match status" value="1"/>
</dbReference>
<dbReference type="SUPFAM" id="SSF47413">
    <property type="entry name" value="lambda repressor-like DNA-binding domains"/>
    <property type="match status" value="1"/>
</dbReference>
<dbReference type="PANTHER" id="PTHR30146:SF109">
    <property type="entry name" value="HTH-TYPE TRANSCRIPTIONAL REGULATOR GALS"/>
    <property type="match status" value="1"/>
</dbReference>
<dbReference type="Proteomes" id="UP001172708">
    <property type="component" value="Unassembled WGS sequence"/>
</dbReference>
<dbReference type="InterPro" id="IPR028082">
    <property type="entry name" value="Peripla_BP_I"/>
</dbReference>
<dbReference type="CDD" id="cd01392">
    <property type="entry name" value="HTH_LacI"/>
    <property type="match status" value="1"/>
</dbReference>
<dbReference type="Pfam" id="PF00356">
    <property type="entry name" value="LacI"/>
    <property type="match status" value="1"/>
</dbReference>
<sequence length="345" mass="37413">MARSKAVSIKDVAAECDVSATTVSLILNDRADEFRIAPATRERVLEAAESLGYKPPRGSRKRSPVARSALWCIFAPVDFASGPTSELFAGVREYALENDVAVETILFPYERGQLADKASWISRQFCHGAIVAGQTDADDEYVENAQFDVPIVVFNRSSKSHASVNIDNYAVGQRAMRHLYGRGHRRFGVVAPPHSSRPMSLRSVGFEDELQGAAGDITAAEVVTVRGSLSHAGGAEAVEQLYREGPGPTAIFVLNDVMVGGLIRELSARGLTVPDDVEVVTFGDMPINTILRPTVTSFAFPMQEMSRECARILHQAAAAPDRRDAAVRMFDAEFVVRESSPAETG</sequence>
<dbReference type="Gene3D" id="1.10.260.40">
    <property type="entry name" value="lambda repressor-like DNA-binding domains"/>
    <property type="match status" value="1"/>
</dbReference>